<dbReference type="Gene3D" id="3.30.1310.20">
    <property type="entry name" value="PRTase-like"/>
    <property type="match status" value="1"/>
</dbReference>
<organism evidence="1 2">
    <name type="scientific">Blyttiomyces helicus</name>
    <dbReference type="NCBI Taxonomy" id="388810"/>
    <lineage>
        <taxon>Eukaryota</taxon>
        <taxon>Fungi</taxon>
        <taxon>Fungi incertae sedis</taxon>
        <taxon>Chytridiomycota</taxon>
        <taxon>Chytridiomycota incertae sedis</taxon>
        <taxon>Chytridiomycetes</taxon>
        <taxon>Chytridiomycetes incertae sedis</taxon>
        <taxon>Blyttiomyces</taxon>
    </lineage>
</organism>
<dbReference type="OrthoDB" id="5779169at2759"/>
<keyword evidence="1" id="KW-0808">Transferase</keyword>
<dbReference type="GO" id="GO:0016757">
    <property type="term" value="F:glycosyltransferase activity"/>
    <property type="evidence" value="ECO:0007669"/>
    <property type="project" value="UniProtKB-KW"/>
</dbReference>
<dbReference type="EMBL" id="ML000209">
    <property type="protein sequence ID" value="RKO84346.1"/>
    <property type="molecule type" value="Genomic_DNA"/>
</dbReference>
<evidence type="ECO:0000313" key="1">
    <source>
        <dbReference type="EMBL" id="RKO84346.1"/>
    </source>
</evidence>
<dbReference type="SUPFAM" id="SSF53271">
    <property type="entry name" value="PRTase-like"/>
    <property type="match status" value="1"/>
</dbReference>
<reference evidence="2" key="1">
    <citation type="journal article" date="2018" name="Nat. Microbiol.">
        <title>Leveraging single-cell genomics to expand the fungal tree of life.</title>
        <authorList>
            <person name="Ahrendt S.R."/>
            <person name="Quandt C.A."/>
            <person name="Ciobanu D."/>
            <person name="Clum A."/>
            <person name="Salamov A."/>
            <person name="Andreopoulos B."/>
            <person name="Cheng J.F."/>
            <person name="Woyke T."/>
            <person name="Pelin A."/>
            <person name="Henrissat B."/>
            <person name="Reynolds N.K."/>
            <person name="Benny G.L."/>
            <person name="Smith M.E."/>
            <person name="James T.Y."/>
            <person name="Grigoriev I.V."/>
        </authorList>
    </citation>
    <scope>NUCLEOTIDE SEQUENCE [LARGE SCALE GENOMIC DNA]</scope>
</reference>
<dbReference type="Gene3D" id="3.40.50.2020">
    <property type="match status" value="2"/>
</dbReference>
<dbReference type="InterPro" id="IPR029057">
    <property type="entry name" value="PRTase-like"/>
</dbReference>
<evidence type="ECO:0000313" key="2">
    <source>
        <dbReference type="Proteomes" id="UP000269721"/>
    </source>
</evidence>
<protein>
    <submittedName>
        <fullName evidence="1">Phosphoribosyltransferase-like protein</fullName>
    </submittedName>
</protein>
<proteinExistence type="predicted"/>
<dbReference type="Proteomes" id="UP000269721">
    <property type="component" value="Unassembled WGS sequence"/>
</dbReference>
<dbReference type="InterPro" id="IPR000836">
    <property type="entry name" value="PRTase_dom"/>
</dbReference>
<name>A0A4P9W2P9_9FUNG</name>
<gene>
    <name evidence="1" type="ORF">BDK51DRAFT_41516</name>
</gene>
<keyword evidence="2" id="KW-1185">Reference proteome</keyword>
<accession>A0A4P9W2P9</accession>
<sequence length="252" mass="27275">MYGYSSTRALVRNRVEAGRMLAKDLAHMPIHPVIVLALPRGGVPVAFEIAKTLNAPLDLMIVRKLGIPGHEETAFGAISINGVTVLDEETISALRIPSASVEKVVAKEAAIGAIKAHTPAQIIVAAPVGAPDSVADIARLVDIVVCPFKPEPFMAVGCWPPRPLWQFLRLELPTQAMTRGTHPGHEEDGAQFLPVHDSAARRLIMRWTNQNGGIKCTSPASLPSPNPDWCQKFGTFELRNVRNVGKSNNIHN</sequence>
<dbReference type="AlphaFoldDB" id="A0A4P9W2P9"/>
<dbReference type="CDD" id="cd06223">
    <property type="entry name" value="PRTases_typeI"/>
    <property type="match status" value="1"/>
</dbReference>
<keyword evidence="1" id="KW-0328">Glycosyltransferase</keyword>